<dbReference type="Pfam" id="PF01501">
    <property type="entry name" value="Glyco_transf_8"/>
    <property type="match status" value="1"/>
</dbReference>
<comment type="caution">
    <text evidence="4">The sequence shown here is derived from an EMBL/GenBank/DDBJ whole genome shotgun (WGS) entry which is preliminary data.</text>
</comment>
<evidence type="ECO:0000313" key="5">
    <source>
        <dbReference type="Proteomes" id="UP001430804"/>
    </source>
</evidence>
<dbReference type="Proteomes" id="UP001430804">
    <property type="component" value="Unassembled WGS sequence"/>
</dbReference>
<dbReference type="InterPro" id="IPR050748">
    <property type="entry name" value="Glycosyltrans_8_dom-fam"/>
</dbReference>
<proteinExistence type="predicted"/>
<dbReference type="CDD" id="cd04194">
    <property type="entry name" value="GT8_A4GalT_like"/>
    <property type="match status" value="1"/>
</dbReference>
<gene>
    <name evidence="4" type="ORF">KY465_17120</name>
</gene>
<keyword evidence="3" id="KW-0479">Metal-binding</keyword>
<keyword evidence="1" id="KW-0328">Glycosyltransferase</keyword>
<evidence type="ECO:0000313" key="4">
    <source>
        <dbReference type="EMBL" id="MBW3099002.1"/>
    </source>
</evidence>
<protein>
    <submittedName>
        <fullName evidence="4">Glycosyltransferase family 8 protein</fullName>
    </submittedName>
</protein>
<dbReference type="PANTHER" id="PTHR13778:SF47">
    <property type="entry name" value="LIPOPOLYSACCHARIDE 1,3-GALACTOSYLTRANSFERASE"/>
    <property type="match status" value="1"/>
</dbReference>
<organism evidence="4 5">
    <name type="scientific">Pseudohoeflea coraliihabitans</name>
    <dbReference type="NCBI Taxonomy" id="2860393"/>
    <lineage>
        <taxon>Bacteria</taxon>
        <taxon>Pseudomonadati</taxon>
        <taxon>Pseudomonadota</taxon>
        <taxon>Alphaproteobacteria</taxon>
        <taxon>Hyphomicrobiales</taxon>
        <taxon>Rhizobiaceae</taxon>
        <taxon>Pseudohoeflea</taxon>
    </lineage>
</organism>
<dbReference type="EMBL" id="JAHWQX010000004">
    <property type="protein sequence ID" value="MBW3099002.1"/>
    <property type="molecule type" value="Genomic_DNA"/>
</dbReference>
<keyword evidence="5" id="KW-1185">Reference proteome</keyword>
<reference evidence="4" key="1">
    <citation type="submission" date="2021-07" db="EMBL/GenBank/DDBJ databases">
        <title>Pseudohoeflea marina sp. nov. a polyhydroxyalcanoate-producing bacterium.</title>
        <authorList>
            <person name="Zheng W."/>
            <person name="Yu S."/>
            <person name="Huang Y."/>
        </authorList>
    </citation>
    <scope>NUCLEOTIDE SEQUENCE</scope>
    <source>
        <strain evidence="4">DP4N28-3</strain>
    </source>
</reference>
<evidence type="ECO:0000256" key="2">
    <source>
        <dbReference type="ARBA" id="ARBA00022679"/>
    </source>
</evidence>
<evidence type="ECO:0000256" key="1">
    <source>
        <dbReference type="ARBA" id="ARBA00022676"/>
    </source>
</evidence>
<dbReference type="PANTHER" id="PTHR13778">
    <property type="entry name" value="GLYCOSYLTRANSFERASE 8 DOMAIN-CONTAINING PROTEIN"/>
    <property type="match status" value="1"/>
</dbReference>
<keyword evidence="2" id="KW-0808">Transferase</keyword>
<sequence length="288" mass="32847">MKLLFTLDANMVSPLAACLRSISISNRGANPTIYIAYCSMPDQTLDRLKSFCSELRLTCHFIPFDDTEIKKLRATMRQGHISEASLMRCFIARILPADVGKILYVDCDTLVLGPLAPLFASALGDNVAMALRTPMAHLEDMGVPEDRYFNTGVMLINLDGWRSAQIENRLLDVMRTQADRLEWWDQCALNIVLTDTTVEMDRRYNYIFSHTDVPDSFAFPVIVHYAGSRKPWTAPLRHPWGGLYFEMSSRTPWPPAEFTSPDLSVPLVRRYRRRLLKALGLRDEPTRT</sequence>
<name>A0ABS6WSQ8_9HYPH</name>
<dbReference type="InterPro" id="IPR002495">
    <property type="entry name" value="Glyco_trans_8"/>
</dbReference>
<accession>A0ABS6WSQ8</accession>
<dbReference type="RefSeq" id="WP_219203293.1">
    <property type="nucleotide sequence ID" value="NZ_JAHWQX010000004.1"/>
</dbReference>
<evidence type="ECO:0000256" key="3">
    <source>
        <dbReference type="ARBA" id="ARBA00022723"/>
    </source>
</evidence>